<evidence type="ECO:0000259" key="3">
    <source>
        <dbReference type="Pfam" id="PF13304"/>
    </source>
</evidence>
<dbReference type="GO" id="GO:0005524">
    <property type="term" value="F:ATP binding"/>
    <property type="evidence" value="ECO:0007669"/>
    <property type="project" value="InterPro"/>
</dbReference>
<dbReference type="GO" id="GO:0016887">
    <property type="term" value="F:ATP hydrolysis activity"/>
    <property type="evidence" value="ECO:0007669"/>
    <property type="project" value="InterPro"/>
</dbReference>
<dbReference type="InterPro" id="IPR027417">
    <property type="entry name" value="P-loop_NTPase"/>
</dbReference>
<accession>A0A1M5WTD6</accession>
<dbReference type="Gene3D" id="3.40.50.300">
    <property type="entry name" value="P-loop containing nucleotide triphosphate hydrolases"/>
    <property type="match status" value="1"/>
</dbReference>
<dbReference type="OrthoDB" id="9804819at2"/>
<dbReference type="STRING" id="1121316.SAMN02745207_03101"/>
<feature type="domain" description="ATPase AAA-type core" evidence="3">
    <location>
        <begin position="3"/>
        <end position="59"/>
    </location>
</feature>
<comment type="similarity">
    <text evidence="1">Belongs to the ABC transporter superfamily.</text>
</comment>
<keyword evidence="2" id="KW-0813">Transport</keyword>
<keyword evidence="5" id="KW-1185">Reference proteome</keyword>
<dbReference type="EMBL" id="FQXM01000020">
    <property type="protein sequence ID" value="SHH90708.1"/>
    <property type="molecule type" value="Genomic_DNA"/>
</dbReference>
<dbReference type="InterPro" id="IPR003959">
    <property type="entry name" value="ATPase_AAA_core"/>
</dbReference>
<evidence type="ECO:0000313" key="4">
    <source>
        <dbReference type="EMBL" id="SHH90708.1"/>
    </source>
</evidence>
<organism evidence="4 5">
    <name type="scientific">Clostridium grantii DSM 8605</name>
    <dbReference type="NCBI Taxonomy" id="1121316"/>
    <lineage>
        <taxon>Bacteria</taxon>
        <taxon>Bacillati</taxon>
        <taxon>Bacillota</taxon>
        <taxon>Clostridia</taxon>
        <taxon>Eubacteriales</taxon>
        <taxon>Clostridiaceae</taxon>
        <taxon>Clostridium</taxon>
    </lineage>
</organism>
<gene>
    <name evidence="4" type="ORF">SAMN02745207_03101</name>
</gene>
<dbReference type="PANTHER" id="PTHR43335">
    <property type="entry name" value="ABC TRANSPORTER, ATP-BINDING PROTEIN"/>
    <property type="match status" value="1"/>
</dbReference>
<dbReference type="Proteomes" id="UP000184447">
    <property type="component" value="Unassembled WGS sequence"/>
</dbReference>
<evidence type="ECO:0000256" key="1">
    <source>
        <dbReference type="ARBA" id="ARBA00005417"/>
    </source>
</evidence>
<evidence type="ECO:0000256" key="2">
    <source>
        <dbReference type="ARBA" id="ARBA00022448"/>
    </source>
</evidence>
<name>A0A1M5WTD6_9CLOT</name>
<dbReference type="SUPFAM" id="SSF52540">
    <property type="entry name" value="P-loop containing nucleoside triphosphate hydrolases"/>
    <property type="match status" value="1"/>
</dbReference>
<evidence type="ECO:0000313" key="5">
    <source>
        <dbReference type="Proteomes" id="UP000184447"/>
    </source>
</evidence>
<dbReference type="Pfam" id="PF13304">
    <property type="entry name" value="AAA_21"/>
    <property type="match status" value="1"/>
</dbReference>
<reference evidence="4 5" key="1">
    <citation type="submission" date="2016-11" db="EMBL/GenBank/DDBJ databases">
        <authorList>
            <person name="Jaros S."/>
            <person name="Januszkiewicz K."/>
            <person name="Wedrychowicz H."/>
        </authorList>
    </citation>
    <scope>NUCLEOTIDE SEQUENCE [LARGE SCALE GENOMIC DNA]</scope>
    <source>
        <strain evidence="4 5">DSM 8605</strain>
    </source>
</reference>
<dbReference type="AlphaFoldDB" id="A0A1M5WTD6"/>
<protein>
    <submittedName>
        <fullName evidence="4">AAA domain-containing protein, putative AbiEii toxin, Type IV TA system</fullName>
    </submittedName>
</protein>
<proteinExistence type="inferred from homology"/>
<sequence>MKKRLALACSLIVNPKLLILDEPTSGIDPESLDIVRNLLKKINDTGTTIIFSSHDLNTVEKLCTNIAIIDNGSLIYNGELNYNTSSLEQFYLELTTKNYEFE</sequence>